<dbReference type="EMBL" id="JAHDYS010000022">
    <property type="protein sequence ID" value="MBT1073467.1"/>
    <property type="molecule type" value="Genomic_DNA"/>
</dbReference>
<gene>
    <name evidence="2" type="ORF">KJB30_16890</name>
</gene>
<evidence type="ECO:0000313" key="3">
    <source>
        <dbReference type="Proteomes" id="UP000784128"/>
    </source>
</evidence>
<dbReference type="Proteomes" id="UP000784128">
    <property type="component" value="Unassembled WGS sequence"/>
</dbReference>
<comment type="caution">
    <text evidence="2">The sequence shown here is derived from an EMBL/GenBank/DDBJ whole genome shotgun (WGS) entry which is preliminary data.</text>
</comment>
<name>A0ABS5UCP8_9BACT</name>
<reference evidence="2 3" key="1">
    <citation type="submission" date="2021-05" db="EMBL/GenBank/DDBJ databases">
        <title>The draft genome of Geobacter chapellei DSM 13688.</title>
        <authorList>
            <person name="Xu Z."/>
            <person name="Masuda Y."/>
            <person name="Itoh H."/>
            <person name="Senoo K."/>
        </authorList>
    </citation>
    <scope>NUCLEOTIDE SEQUENCE [LARGE SCALE GENOMIC DNA]</scope>
    <source>
        <strain evidence="2 3">DSM 13688</strain>
    </source>
</reference>
<organism evidence="2 3">
    <name type="scientific">Pelotalea chapellei</name>
    <dbReference type="NCBI Taxonomy" id="44671"/>
    <lineage>
        <taxon>Bacteria</taxon>
        <taxon>Pseudomonadati</taxon>
        <taxon>Thermodesulfobacteriota</taxon>
        <taxon>Desulfuromonadia</taxon>
        <taxon>Geobacterales</taxon>
        <taxon>Geobacteraceae</taxon>
        <taxon>Pelotalea</taxon>
    </lineage>
</organism>
<protein>
    <submittedName>
        <fullName evidence="2">DUF559 domain-containing protein</fullName>
    </submittedName>
</protein>
<evidence type="ECO:0000259" key="1">
    <source>
        <dbReference type="Pfam" id="PF04480"/>
    </source>
</evidence>
<evidence type="ECO:0000313" key="2">
    <source>
        <dbReference type="EMBL" id="MBT1073467.1"/>
    </source>
</evidence>
<dbReference type="InterPro" id="IPR007569">
    <property type="entry name" value="DUF559"/>
</dbReference>
<dbReference type="Pfam" id="PF04480">
    <property type="entry name" value="DUF559"/>
    <property type="match status" value="1"/>
</dbReference>
<dbReference type="RefSeq" id="WP_214301545.1">
    <property type="nucleotide sequence ID" value="NZ_JAHDYS010000022.1"/>
</dbReference>
<accession>A0ABS5UCP8</accession>
<sequence>MSSANARIGIARAAYVIEAYIVDFVSFDTRIIIELDGG</sequence>
<feature type="domain" description="DUF559" evidence="1">
    <location>
        <begin position="15"/>
        <end position="38"/>
    </location>
</feature>
<proteinExistence type="predicted"/>
<keyword evidence="3" id="KW-1185">Reference proteome</keyword>